<dbReference type="RefSeq" id="WP_271012011.1">
    <property type="nucleotide sequence ID" value="NZ_JAQIFT010000040.1"/>
</dbReference>
<evidence type="ECO:0000313" key="1">
    <source>
        <dbReference type="EMBL" id="MDA3731649.1"/>
    </source>
</evidence>
<proteinExistence type="predicted"/>
<dbReference type="Proteomes" id="UP001169242">
    <property type="component" value="Unassembled WGS sequence"/>
</dbReference>
<dbReference type="AlphaFoldDB" id="A0AA42DMC3"/>
<comment type="caution">
    <text evidence="1">The sequence shown here is derived from an EMBL/GenBank/DDBJ whole genome shotgun (WGS) entry which is preliminary data.</text>
</comment>
<accession>A0AA42DMC3</accession>
<name>A0AA42DMC3_9FIRM</name>
<dbReference type="EMBL" id="JAQIFT010000040">
    <property type="protein sequence ID" value="MDA3731649.1"/>
    <property type="molecule type" value="Genomic_DNA"/>
</dbReference>
<reference evidence="1" key="1">
    <citation type="journal article" date="2023" name="Int. J. Syst. Evol. Microbiol.">
        <title>&lt;i&gt;Holtiella tumoricola&lt;/i&gt; gen. nov. sp. nov., isolated from a human clinical sample.</title>
        <authorList>
            <person name="Allen-Vercoe E."/>
            <person name="Daigneault M.C."/>
            <person name="Vancuren S.J."/>
            <person name="Cochrane K."/>
            <person name="O'Neal L.L."/>
            <person name="Sankaranarayanan K."/>
            <person name="Lawson P.A."/>
        </authorList>
    </citation>
    <scope>NUCLEOTIDE SEQUENCE</scope>
    <source>
        <strain evidence="1">CC70A</strain>
    </source>
</reference>
<evidence type="ECO:0000313" key="2">
    <source>
        <dbReference type="Proteomes" id="UP001169242"/>
    </source>
</evidence>
<protein>
    <submittedName>
        <fullName evidence="1">Uncharacterized protein</fullName>
    </submittedName>
</protein>
<gene>
    <name evidence="1" type="ORF">PBV87_09190</name>
</gene>
<sequence length="65" mass="7245">MSNLKLSVDLLGLENVKKAYAIANNAIYFNDNSDYLSALHEICTVLNPQVDLEQIGNSFIDDENL</sequence>
<organism evidence="1 2">
    <name type="scientific">Holtiella tumoricola</name>
    <dbReference type="NCBI Taxonomy" id="3018743"/>
    <lineage>
        <taxon>Bacteria</taxon>
        <taxon>Bacillati</taxon>
        <taxon>Bacillota</taxon>
        <taxon>Clostridia</taxon>
        <taxon>Lachnospirales</taxon>
        <taxon>Cellulosilyticaceae</taxon>
        <taxon>Holtiella</taxon>
    </lineage>
</organism>
<keyword evidence="2" id="KW-1185">Reference proteome</keyword>